<evidence type="ECO:0000313" key="2">
    <source>
        <dbReference type="Proteomes" id="UP000653127"/>
    </source>
</evidence>
<dbReference type="Proteomes" id="UP000653127">
    <property type="component" value="Unassembled WGS sequence"/>
</dbReference>
<gene>
    <name evidence="1" type="ORF">H8711_00180</name>
</gene>
<reference evidence="1" key="1">
    <citation type="submission" date="2020-08" db="EMBL/GenBank/DDBJ databases">
        <title>Genome public.</title>
        <authorList>
            <person name="Liu C."/>
            <person name="Sun Q."/>
        </authorList>
    </citation>
    <scope>NUCLEOTIDE SEQUENCE</scope>
    <source>
        <strain evidence="1">NSJ-31</strain>
    </source>
</reference>
<name>A0A926DWW8_9FIRM</name>
<evidence type="ECO:0000313" key="1">
    <source>
        <dbReference type="EMBL" id="MBC8545352.1"/>
    </source>
</evidence>
<proteinExistence type="predicted"/>
<organism evidence="1 2">
    <name type="scientific">Ligaoa zhengdingensis</name>
    <dbReference type="NCBI Taxonomy" id="2763658"/>
    <lineage>
        <taxon>Bacteria</taxon>
        <taxon>Bacillati</taxon>
        <taxon>Bacillota</taxon>
        <taxon>Clostridia</taxon>
        <taxon>Eubacteriales</taxon>
        <taxon>Oscillospiraceae</taxon>
        <taxon>Ligaoa</taxon>
    </lineage>
</organism>
<accession>A0A926DWW8</accession>
<dbReference type="EMBL" id="JACRST010000001">
    <property type="protein sequence ID" value="MBC8545352.1"/>
    <property type="molecule type" value="Genomic_DNA"/>
</dbReference>
<comment type="caution">
    <text evidence="1">The sequence shown here is derived from an EMBL/GenBank/DDBJ whole genome shotgun (WGS) entry which is preliminary data.</text>
</comment>
<sequence>MYYHYLARKEQLVSPELGEYESFGIQAWSGNLVPERLLFFVSDISTEEATVVDLVQRCHRLQLSPDHISDILADFLVDLE</sequence>
<dbReference type="Pfam" id="PF20124">
    <property type="entry name" value="DUF6514"/>
    <property type="match status" value="1"/>
</dbReference>
<dbReference type="InterPro" id="IPR017016">
    <property type="entry name" value="UCP033595"/>
</dbReference>
<protein>
    <submittedName>
        <fullName evidence="1">Uncharacterized protein</fullName>
    </submittedName>
</protein>
<dbReference type="RefSeq" id="WP_249281507.1">
    <property type="nucleotide sequence ID" value="NZ_JACRST010000001.1"/>
</dbReference>
<dbReference type="AlphaFoldDB" id="A0A926DWW8"/>
<keyword evidence="2" id="KW-1185">Reference proteome</keyword>